<dbReference type="EMBL" id="BGPR01120841">
    <property type="protein sequence ID" value="GBN19814.1"/>
    <property type="molecule type" value="Genomic_DNA"/>
</dbReference>
<name>A0A4Y2LYV8_ARAVE</name>
<sequence length="87" mass="9724">AYPKGCKTLKVAGERIKIPAPGKSGRHLALPKKNGFIIERLTNIARAWEVFHSMSPIPPIRQRPDSGGFGGLSEFYERKMVPFFVDN</sequence>
<accession>A0A4Y2LYV8</accession>
<keyword evidence="3" id="KW-1185">Reference proteome</keyword>
<dbReference type="EMBL" id="BGPR01120907">
    <property type="protein sequence ID" value="GBN19998.1"/>
    <property type="molecule type" value="Genomic_DNA"/>
</dbReference>
<dbReference type="Proteomes" id="UP000499080">
    <property type="component" value="Unassembled WGS sequence"/>
</dbReference>
<protein>
    <submittedName>
        <fullName evidence="2">Uncharacterized protein</fullName>
    </submittedName>
</protein>
<proteinExistence type="predicted"/>
<evidence type="ECO:0000313" key="1">
    <source>
        <dbReference type="EMBL" id="GBN19814.1"/>
    </source>
</evidence>
<evidence type="ECO:0000313" key="2">
    <source>
        <dbReference type="EMBL" id="GBN19998.1"/>
    </source>
</evidence>
<evidence type="ECO:0000313" key="3">
    <source>
        <dbReference type="Proteomes" id="UP000499080"/>
    </source>
</evidence>
<reference evidence="2 3" key="1">
    <citation type="journal article" date="2019" name="Sci. Rep.">
        <title>Orb-weaving spider Araneus ventricosus genome elucidates the spidroin gene catalogue.</title>
        <authorList>
            <person name="Kono N."/>
            <person name="Nakamura H."/>
            <person name="Ohtoshi R."/>
            <person name="Moran D.A.P."/>
            <person name="Shinohara A."/>
            <person name="Yoshida Y."/>
            <person name="Fujiwara M."/>
            <person name="Mori M."/>
            <person name="Tomita M."/>
            <person name="Arakawa K."/>
        </authorList>
    </citation>
    <scope>NUCLEOTIDE SEQUENCE [LARGE SCALE GENOMIC DNA]</scope>
</reference>
<gene>
    <name evidence="1" type="ORF">AVEN_18397_1</name>
    <name evidence="2" type="ORF">AVEN_244339_1</name>
</gene>
<comment type="caution">
    <text evidence="2">The sequence shown here is derived from an EMBL/GenBank/DDBJ whole genome shotgun (WGS) entry which is preliminary data.</text>
</comment>
<feature type="non-terminal residue" evidence="2">
    <location>
        <position position="1"/>
    </location>
</feature>
<organism evidence="2 3">
    <name type="scientific">Araneus ventricosus</name>
    <name type="common">Orbweaver spider</name>
    <name type="synonym">Epeira ventricosa</name>
    <dbReference type="NCBI Taxonomy" id="182803"/>
    <lineage>
        <taxon>Eukaryota</taxon>
        <taxon>Metazoa</taxon>
        <taxon>Ecdysozoa</taxon>
        <taxon>Arthropoda</taxon>
        <taxon>Chelicerata</taxon>
        <taxon>Arachnida</taxon>
        <taxon>Araneae</taxon>
        <taxon>Araneomorphae</taxon>
        <taxon>Entelegynae</taxon>
        <taxon>Araneoidea</taxon>
        <taxon>Araneidae</taxon>
        <taxon>Araneus</taxon>
    </lineage>
</organism>
<dbReference type="AlphaFoldDB" id="A0A4Y2LYV8"/>